<dbReference type="RefSeq" id="WP_210683268.1">
    <property type="nucleotide sequence ID" value="NZ_JAGMWN010000010.1"/>
</dbReference>
<dbReference type="InterPro" id="IPR008250">
    <property type="entry name" value="ATPase_P-typ_transduc_dom_A_sf"/>
</dbReference>
<dbReference type="GO" id="GO:0043682">
    <property type="term" value="F:P-type divalent copper transporter activity"/>
    <property type="evidence" value="ECO:0007669"/>
    <property type="project" value="TreeGrafter"/>
</dbReference>
<feature type="transmembrane region" description="Helical" evidence="15">
    <location>
        <begin position="390"/>
        <end position="414"/>
    </location>
</feature>
<evidence type="ECO:0000256" key="11">
    <source>
        <dbReference type="ARBA" id="ARBA00022967"/>
    </source>
</evidence>
<keyword evidence="10" id="KW-0460">Magnesium</keyword>
<dbReference type="InterPro" id="IPR023214">
    <property type="entry name" value="HAD_sf"/>
</dbReference>
<dbReference type="SUPFAM" id="SSF55008">
    <property type="entry name" value="HMA, heavy metal-associated domain"/>
    <property type="match status" value="1"/>
</dbReference>
<dbReference type="Gene3D" id="2.70.150.10">
    <property type="entry name" value="Calcium-transporting ATPase, cytoplasmic transduction domain A"/>
    <property type="match status" value="1"/>
</dbReference>
<name>A0A8J7V2B9_9PROT</name>
<feature type="domain" description="HMA" evidence="17">
    <location>
        <begin position="34"/>
        <end position="100"/>
    </location>
</feature>
<dbReference type="NCBIfam" id="TIGR01511">
    <property type="entry name" value="ATPase-IB1_Cu"/>
    <property type="match status" value="1"/>
</dbReference>
<dbReference type="SUPFAM" id="SSF81665">
    <property type="entry name" value="Calcium ATPase, transmembrane domain M"/>
    <property type="match status" value="1"/>
</dbReference>
<dbReference type="GO" id="GO:0005886">
    <property type="term" value="C:plasma membrane"/>
    <property type="evidence" value="ECO:0007669"/>
    <property type="project" value="UniProtKB-SubCell"/>
</dbReference>
<dbReference type="GO" id="GO:0005507">
    <property type="term" value="F:copper ion binding"/>
    <property type="evidence" value="ECO:0007669"/>
    <property type="project" value="TreeGrafter"/>
</dbReference>
<dbReference type="PANTHER" id="PTHR43520">
    <property type="entry name" value="ATP7, ISOFORM B"/>
    <property type="match status" value="1"/>
</dbReference>
<dbReference type="SUPFAM" id="SSF81653">
    <property type="entry name" value="Calcium ATPase, transduction domain A"/>
    <property type="match status" value="1"/>
</dbReference>
<dbReference type="NCBIfam" id="TIGR01525">
    <property type="entry name" value="ATPase-IB_hvy"/>
    <property type="match status" value="1"/>
</dbReference>
<gene>
    <name evidence="18" type="ORF">KAJ83_16775</name>
</gene>
<feature type="transmembrane region" description="Helical" evidence="15">
    <location>
        <begin position="689"/>
        <end position="710"/>
    </location>
</feature>
<dbReference type="GO" id="GO:0055070">
    <property type="term" value="P:copper ion homeostasis"/>
    <property type="evidence" value="ECO:0007669"/>
    <property type="project" value="TreeGrafter"/>
</dbReference>
<dbReference type="Pfam" id="PF00122">
    <property type="entry name" value="E1-E2_ATPase"/>
    <property type="match status" value="1"/>
</dbReference>
<dbReference type="InterPro" id="IPR006121">
    <property type="entry name" value="HMA_dom"/>
</dbReference>
<organism evidence="18 19">
    <name type="scientific">Marivibrio halodurans</name>
    <dbReference type="NCBI Taxonomy" id="2039722"/>
    <lineage>
        <taxon>Bacteria</taxon>
        <taxon>Pseudomonadati</taxon>
        <taxon>Pseudomonadota</taxon>
        <taxon>Alphaproteobacteria</taxon>
        <taxon>Rhodospirillales</taxon>
        <taxon>Rhodospirillaceae</taxon>
        <taxon>Marivibrio</taxon>
    </lineage>
</organism>
<dbReference type="Proteomes" id="UP000672602">
    <property type="component" value="Unassembled WGS sequence"/>
</dbReference>
<protein>
    <submittedName>
        <fullName evidence="18">Heavy metal translocating P-type ATPase</fullName>
    </submittedName>
</protein>
<reference evidence="18" key="1">
    <citation type="submission" date="2021-04" db="EMBL/GenBank/DDBJ databases">
        <authorList>
            <person name="Zhang D.-C."/>
        </authorList>
    </citation>
    <scope>NUCLEOTIDE SEQUENCE</scope>
    <source>
        <strain evidence="18">CGMCC 1.15697</strain>
    </source>
</reference>
<dbReference type="Gene3D" id="3.30.70.100">
    <property type="match status" value="1"/>
</dbReference>
<dbReference type="Pfam" id="PF00403">
    <property type="entry name" value="HMA"/>
    <property type="match status" value="1"/>
</dbReference>
<dbReference type="Gene3D" id="3.40.1110.10">
    <property type="entry name" value="Calcium-transporting ATPase, cytoplasmic domain N"/>
    <property type="match status" value="1"/>
</dbReference>
<feature type="transmembrane region" description="Helical" evidence="15">
    <location>
        <begin position="363"/>
        <end position="384"/>
    </location>
</feature>
<dbReference type="PANTHER" id="PTHR43520:SF5">
    <property type="entry name" value="CATION-TRANSPORTING P-TYPE ATPASE-RELATED"/>
    <property type="match status" value="1"/>
</dbReference>
<keyword evidence="14 15" id="KW-0472">Membrane</keyword>
<dbReference type="Gene3D" id="3.40.50.1000">
    <property type="entry name" value="HAD superfamily/HAD-like"/>
    <property type="match status" value="1"/>
</dbReference>
<dbReference type="InterPro" id="IPR036412">
    <property type="entry name" value="HAD-like_sf"/>
</dbReference>
<evidence type="ECO:0000256" key="14">
    <source>
        <dbReference type="ARBA" id="ARBA00023136"/>
    </source>
</evidence>
<evidence type="ECO:0000313" key="19">
    <source>
        <dbReference type="Proteomes" id="UP000672602"/>
    </source>
</evidence>
<dbReference type="PROSITE" id="PS50846">
    <property type="entry name" value="HMA_2"/>
    <property type="match status" value="1"/>
</dbReference>
<evidence type="ECO:0000256" key="1">
    <source>
        <dbReference type="ARBA" id="ARBA00004651"/>
    </source>
</evidence>
<evidence type="ECO:0000256" key="6">
    <source>
        <dbReference type="ARBA" id="ARBA00022692"/>
    </source>
</evidence>
<evidence type="ECO:0000256" key="15">
    <source>
        <dbReference type="RuleBase" id="RU362081"/>
    </source>
</evidence>
<dbReference type="InterPro" id="IPR001757">
    <property type="entry name" value="P_typ_ATPase"/>
</dbReference>
<dbReference type="SUPFAM" id="SSF56784">
    <property type="entry name" value="HAD-like"/>
    <property type="match status" value="1"/>
</dbReference>
<evidence type="ECO:0000256" key="5">
    <source>
        <dbReference type="ARBA" id="ARBA00022553"/>
    </source>
</evidence>
<feature type="transmembrane region" description="Helical" evidence="15">
    <location>
        <begin position="148"/>
        <end position="169"/>
    </location>
</feature>
<dbReference type="EMBL" id="JAGMWN010000010">
    <property type="protein sequence ID" value="MBP5858676.1"/>
    <property type="molecule type" value="Genomic_DNA"/>
</dbReference>
<feature type="transmembrane region" description="Helical" evidence="15">
    <location>
        <begin position="116"/>
        <end position="136"/>
    </location>
</feature>
<evidence type="ECO:0000259" key="17">
    <source>
        <dbReference type="PROSITE" id="PS50846"/>
    </source>
</evidence>
<keyword evidence="7 15" id="KW-0479">Metal-binding</keyword>
<evidence type="ECO:0000313" key="18">
    <source>
        <dbReference type="EMBL" id="MBP5858676.1"/>
    </source>
</evidence>
<keyword evidence="5" id="KW-0597">Phosphoprotein</keyword>
<evidence type="ECO:0000256" key="9">
    <source>
        <dbReference type="ARBA" id="ARBA00022840"/>
    </source>
</evidence>
<dbReference type="InterPro" id="IPR023299">
    <property type="entry name" value="ATPase_P-typ_cyto_dom_N"/>
</dbReference>
<dbReference type="InterPro" id="IPR027256">
    <property type="entry name" value="P-typ_ATPase_IB"/>
</dbReference>
<proteinExistence type="inferred from homology"/>
<accession>A0A8J7V2B9</accession>
<dbReference type="InterPro" id="IPR018303">
    <property type="entry name" value="ATPase_P-typ_P_site"/>
</dbReference>
<dbReference type="PROSITE" id="PS00154">
    <property type="entry name" value="ATPASE_E1_E2"/>
    <property type="match status" value="1"/>
</dbReference>
<keyword evidence="4 15" id="KW-1003">Cell membrane</keyword>
<evidence type="ECO:0000256" key="10">
    <source>
        <dbReference type="ARBA" id="ARBA00022842"/>
    </source>
</evidence>
<keyword evidence="12 15" id="KW-1133">Transmembrane helix</keyword>
<keyword evidence="19" id="KW-1185">Reference proteome</keyword>
<comment type="subcellular location">
    <subcellularLocation>
        <location evidence="1">Cell membrane</location>
        <topology evidence="1">Multi-pass membrane protein</topology>
    </subcellularLocation>
</comment>
<evidence type="ECO:0000256" key="12">
    <source>
        <dbReference type="ARBA" id="ARBA00022989"/>
    </source>
</evidence>
<dbReference type="PRINTS" id="PR00119">
    <property type="entry name" value="CATATPASE"/>
</dbReference>
<keyword evidence="13" id="KW-0406">Ion transport</keyword>
<keyword evidence="11" id="KW-1278">Translocase</keyword>
<keyword evidence="3" id="KW-0813">Transport</keyword>
<dbReference type="Pfam" id="PF00702">
    <property type="entry name" value="Hydrolase"/>
    <property type="match status" value="1"/>
</dbReference>
<evidence type="ECO:0000256" key="2">
    <source>
        <dbReference type="ARBA" id="ARBA00006024"/>
    </source>
</evidence>
<dbReference type="GO" id="GO:0016887">
    <property type="term" value="F:ATP hydrolysis activity"/>
    <property type="evidence" value="ECO:0007669"/>
    <property type="project" value="InterPro"/>
</dbReference>
<feature type="compositionally biased region" description="Basic and acidic residues" evidence="16">
    <location>
        <begin position="741"/>
        <end position="755"/>
    </location>
</feature>
<dbReference type="NCBIfam" id="TIGR01494">
    <property type="entry name" value="ATPase_P-type"/>
    <property type="match status" value="2"/>
</dbReference>
<feature type="transmembrane region" description="Helical" evidence="15">
    <location>
        <begin position="181"/>
        <end position="203"/>
    </location>
</feature>
<evidence type="ECO:0000256" key="8">
    <source>
        <dbReference type="ARBA" id="ARBA00022741"/>
    </source>
</evidence>
<keyword evidence="9 15" id="KW-0067">ATP-binding</keyword>
<dbReference type="InterPro" id="IPR059000">
    <property type="entry name" value="ATPase_P-type_domA"/>
</dbReference>
<dbReference type="AlphaFoldDB" id="A0A8J7V2B9"/>
<dbReference type="GO" id="GO:0005524">
    <property type="term" value="F:ATP binding"/>
    <property type="evidence" value="ECO:0007669"/>
    <property type="project" value="UniProtKB-UniRule"/>
</dbReference>
<keyword evidence="6 15" id="KW-0812">Transmembrane</keyword>
<keyword evidence="8 15" id="KW-0547">Nucleotide-binding</keyword>
<evidence type="ECO:0000256" key="16">
    <source>
        <dbReference type="SAM" id="MobiDB-lite"/>
    </source>
</evidence>
<dbReference type="CDD" id="cd00371">
    <property type="entry name" value="HMA"/>
    <property type="match status" value="1"/>
</dbReference>
<feature type="region of interest" description="Disordered" evidence="16">
    <location>
        <begin position="741"/>
        <end position="764"/>
    </location>
</feature>
<evidence type="ECO:0000256" key="3">
    <source>
        <dbReference type="ARBA" id="ARBA00022448"/>
    </source>
</evidence>
<feature type="transmembrane region" description="Helical" evidence="15">
    <location>
        <begin position="209"/>
        <end position="227"/>
    </location>
</feature>
<feature type="transmembrane region" description="Helical" evidence="15">
    <location>
        <begin position="716"/>
        <end position="734"/>
    </location>
</feature>
<sequence length="764" mass="79285">MSCCLPTSESAAGAAAPPREAVLAASRDLGDGTIESHFAVPAVHCGGCIRAVEGAVGALAAVRTARLNLSTKRLAVTWSREAADPAAVFVALDRLGYAAHPVEAESAEGDPTLKRLILQLGVAGFAAGNIMLLSVSVWSGAEGTTRDLFHWISALIAIPAVAFSGQAFFRPAAAALARGRLTMDVPIALAVLLAVGLSLFETMTHGAEAYFDASVSLLFFLLIGRTLDHVMRERARSAASALARMTPRGARVVLADGTRVWRPLSEIAVGDRLVVAAGERVPVDARVVDGAGEVDCAIATGESLPVAAREGTRLPAGALNLSGPLTLEAEKPAARSFLAEMTAMLEAAESANPRFRRIADRAAAIYAPAVHLAALLTFLGWGVLGGDWYLAIKIAIAVLIITCPCALGLAVPIVQVVAAGRLFRHGILVRDGAGLERLAEIDRVVLDKTGTLTVGRPRLLRAEAVPDDTLALAGALAAGSRHPYSMAIRAAAVARGLDVPERLGERLEDMREEAGQGLTAHRADGAVLRLGRPGWAAPGAPEEGDEASVLLSLDGRVLARFAFEDAPRPGAAGAVAWLEARGVMPEILSGDRPGPVAATARTLGAARWRAGLTPAGKIDHIRALQAAGHRVLMVGDGINDAPAMSAADAAIAPGTAADIGRRAAGFVFLHEGLEAVPIAIRVARRAKRLVFQNFALAALYNMIAVPLAVAGHASPLVAALAMSGSSILVVANALRLDPRSVDRRDPASRSDETARRAGLAEVRP</sequence>
<evidence type="ECO:0000256" key="7">
    <source>
        <dbReference type="ARBA" id="ARBA00022723"/>
    </source>
</evidence>
<evidence type="ECO:0000256" key="4">
    <source>
        <dbReference type="ARBA" id="ARBA00022475"/>
    </source>
</evidence>
<dbReference type="InterPro" id="IPR023298">
    <property type="entry name" value="ATPase_P-typ_TM_dom_sf"/>
</dbReference>
<comment type="caution">
    <text evidence="18">The sequence shown here is derived from an EMBL/GenBank/DDBJ whole genome shotgun (WGS) entry which is preliminary data.</text>
</comment>
<comment type="similarity">
    <text evidence="2 15">Belongs to the cation transport ATPase (P-type) (TC 3.A.3) family. Type IB subfamily.</text>
</comment>
<evidence type="ECO:0000256" key="13">
    <source>
        <dbReference type="ARBA" id="ARBA00023065"/>
    </source>
</evidence>
<dbReference type="InterPro" id="IPR036163">
    <property type="entry name" value="HMA_dom_sf"/>
</dbReference>